<dbReference type="Gene3D" id="1.20.1460.10">
    <property type="entry name" value="subunit c (vma5p) of the yeast v-atpase, domain 2"/>
    <property type="match status" value="1"/>
</dbReference>
<proteinExistence type="inferred from homology"/>
<dbReference type="EMBL" id="JAHDYR010000066">
    <property type="protein sequence ID" value="KAG9390297.1"/>
    <property type="molecule type" value="Genomic_DNA"/>
</dbReference>
<keyword evidence="4 5" id="KW-0406">Ion transport</keyword>
<dbReference type="Gene3D" id="3.30.70.100">
    <property type="match status" value="1"/>
</dbReference>
<evidence type="ECO:0000313" key="6">
    <source>
        <dbReference type="EMBL" id="KAG9390297.1"/>
    </source>
</evidence>
<evidence type="ECO:0000313" key="7">
    <source>
        <dbReference type="Proteomes" id="UP000717585"/>
    </source>
</evidence>
<evidence type="ECO:0000256" key="5">
    <source>
        <dbReference type="RuleBase" id="RU364010"/>
    </source>
</evidence>
<name>A0A8J6B582_9EUKA</name>
<dbReference type="SUPFAM" id="SSF118203">
    <property type="entry name" value="Vacuolar ATP synthase subunit C"/>
    <property type="match status" value="1"/>
</dbReference>
<comment type="subunit">
    <text evidence="5">V-ATPase is a heteromultimeric enzyme composed of a peripheral catalytic V1 complex (components A to H) attached to an integral membrane V0 proton pore complex.</text>
</comment>
<keyword evidence="3 5" id="KW-0375">Hydrogen ion transport</keyword>
<dbReference type="AlphaFoldDB" id="A0A8J6B582"/>
<evidence type="ECO:0000256" key="2">
    <source>
        <dbReference type="ARBA" id="ARBA00022448"/>
    </source>
</evidence>
<gene>
    <name evidence="6" type="ORF">J8273_8337</name>
</gene>
<organism evidence="6 7">
    <name type="scientific">Carpediemonas membranifera</name>
    <dbReference type="NCBI Taxonomy" id="201153"/>
    <lineage>
        <taxon>Eukaryota</taxon>
        <taxon>Metamonada</taxon>
        <taxon>Carpediemonas-like organisms</taxon>
        <taxon>Carpediemonas</taxon>
    </lineage>
</organism>
<dbReference type="InterPro" id="IPR036132">
    <property type="entry name" value="Vac_ATP_synth_c_sf"/>
</dbReference>
<evidence type="ECO:0000256" key="1">
    <source>
        <dbReference type="ARBA" id="ARBA00006138"/>
    </source>
</evidence>
<dbReference type="CDD" id="cd14785">
    <property type="entry name" value="V-ATPase_C"/>
    <property type="match status" value="1"/>
</dbReference>
<comment type="caution">
    <text evidence="6">The sequence shown here is derived from an EMBL/GenBank/DDBJ whole genome shotgun (WGS) entry which is preliminary data.</text>
</comment>
<keyword evidence="2 5" id="KW-0813">Transport</keyword>
<dbReference type="InterPro" id="IPR004907">
    <property type="entry name" value="ATPase_V1-cplx_csu"/>
</dbReference>
<dbReference type="PANTHER" id="PTHR10137">
    <property type="entry name" value="V-TYPE PROTON ATPASE SUBUNIT C"/>
    <property type="match status" value="1"/>
</dbReference>
<evidence type="ECO:0000256" key="3">
    <source>
        <dbReference type="ARBA" id="ARBA00022781"/>
    </source>
</evidence>
<dbReference type="PANTHER" id="PTHR10137:SF0">
    <property type="entry name" value="V-TYPE PROTON ATPASE SUBUNIT C"/>
    <property type="match status" value="1"/>
</dbReference>
<keyword evidence="7" id="KW-1185">Reference proteome</keyword>
<dbReference type="OrthoDB" id="6605928at2759"/>
<evidence type="ECO:0000256" key="4">
    <source>
        <dbReference type="ARBA" id="ARBA00023065"/>
    </source>
</evidence>
<reference evidence="6" key="1">
    <citation type="submission" date="2021-05" db="EMBL/GenBank/DDBJ databases">
        <title>A free-living protist that lacks canonical eukaryotic 1 DNA replication and segregation systems.</title>
        <authorList>
            <person name="Salas-Leiva D.E."/>
            <person name="Tromer E.C."/>
            <person name="Curtis B.A."/>
            <person name="Jerlstrom-Hultqvist J."/>
            <person name="Kolisko M."/>
            <person name="Yi Z."/>
            <person name="Salas-Leiva J.S."/>
            <person name="Gallot-Lavallee L."/>
            <person name="Kops G.J.P.L."/>
            <person name="Archibald J.M."/>
            <person name="Simpson A.G.B."/>
            <person name="Roger A.J."/>
        </authorList>
    </citation>
    <scope>NUCLEOTIDE SEQUENCE</scope>
    <source>
        <strain evidence="6">BICM</strain>
    </source>
</reference>
<comment type="function">
    <text evidence="5">Subunit of the V1 complex of vacuolar(H+)-ATPase (V-ATPase), a multisubunit enzyme composed of a peripheral complex (V1) that hydrolyzes ATP and a membrane integral complex (V0) that translocates protons. V-ATPase is responsible for acidifying and maintaining the pH of intracellular compartments and in some cell types, is targeted to the plasma membrane, where it is responsible for acidifying the extracellular environment. Subunit C is necessary for the assembly of the catalytic sector of the enzyme and is likely to have a specific function in its catalytic activity.</text>
</comment>
<dbReference type="GO" id="GO:0046961">
    <property type="term" value="F:proton-transporting ATPase activity, rotational mechanism"/>
    <property type="evidence" value="ECO:0007669"/>
    <property type="project" value="InterPro"/>
</dbReference>
<dbReference type="Pfam" id="PF03223">
    <property type="entry name" value="V-ATPase_C"/>
    <property type="match status" value="1"/>
</dbReference>
<sequence>MKSDHQTLIQIAIPAETYPRSCVQTFEDAASSALVVENPFPMLPLGTIDSLMAINDQLRTTMATSEGIVRSVIGAAMEILERAQQHSNVSPSAYVGELVTKIVREFTWDEAKFPTRFSMDRIVAMVTQRLSTIDADVSSVMKRFAQAFAESAQVQKETHGSLQVQAVDNHIATAQIVSTDWLTTRVVAVPRGLVSEWKKTYETMAEYVVPRSDLCLAKDKEYELHRVVLFTKSVDDFTRAIREYKFIMRSWTPETAMSAGGPEARLAATLDIAEDIHAEAAELMPGWIEEAITAAIHLATLAAFVEGVLRHGTPPIFIGILALCPTKKVTSVLTVAERMFGDKKSVYDGAKVLDGLLSFAEVHHALF</sequence>
<comment type="similarity">
    <text evidence="1 5">Belongs to the V-ATPase C subunit family.</text>
</comment>
<dbReference type="Gene3D" id="3.30.70.1180">
    <property type="entry name" value="Vacuolar atp synthase subunit c, domain 1"/>
    <property type="match status" value="1"/>
</dbReference>
<protein>
    <recommendedName>
        <fullName evidence="5">V-type proton ATPase subunit C</fullName>
    </recommendedName>
</protein>
<dbReference type="GO" id="GO:0000221">
    <property type="term" value="C:vacuolar proton-transporting V-type ATPase, V1 domain"/>
    <property type="evidence" value="ECO:0007669"/>
    <property type="project" value="TreeGrafter"/>
</dbReference>
<dbReference type="Proteomes" id="UP000717585">
    <property type="component" value="Unassembled WGS sequence"/>
</dbReference>
<accession>A0A8J6B582</accession>